<evidence type="ECO:0000256" key="4">
    <source>
        <dbReference type="ARBA" id="ARBA00038388"/>
    </source>
</evidence>
<dbReference type="EMBL" id="QGDO01000001">
    <property type="protein sequence ID" value="PWJ44632.1"/>
    <property type="molecule type" value="Genomic_DNA"/>
</dbReference>
<dbReference type="Gene3D" id="3.40.50.300">
    <property type="entry name" value="P-loop containing nucleotide triphosphate hydrolases"/>
    <property type="match status" value="1"/>
</dbReference>
<gene>
    <name evidence="6" type="ORF">BC781_1011003</name>
</gene>
<dbReference type="FunFam" id="3.40.50.300:FF:000032">
    <property type="entry name" value="Export ABC transporter ATP-binding protein"/>
    <property type="match status" value="1"/>
</dbReference>
<dbReference type="RefSeq" id="WP_109616592.1">
    <property type="nucleotide sequence ID" value="NZ_QGDO01000001.1"/>
</dbReference>
<keyword evidence="7" id="KW-1185">Reference proteome</keyword>
<dbReference type="OrthoDB" id="9802264at2"/>
<dbReference type="InterPro" id="IPR017911">
    <property type="entry name" value="MacB-like_ATP-bd"/>
</dbReference>
<dbReference type="GO" id="GO:0022857">
    <property type="term" value="F:transmembrane transporter activity"/>
    <property type="evidence" value="ECO:0007669"/>
    <property type="project" value="UniProtKB-ARBA"/>
</dbReference>
<dbReference type="SMART" id="SM00382">
    <property type="entry name" value="AAA"/>
    <property type="match status" value="1"/>
</dbReference>
<dbReference type="AlphaFoldDB" id="A0A315ZH01"/>
<dbReference type="GO" id="GO:0005886">
    <property type="term" value="C:plasma membrane"/>
    <property type="evidence" value="ECO:0007669"/>
    <property type="project" value="TreeGrafter"/>
</dbReference>
<sequence length="238" mass="26114">MSKGEIISIKDVSKRFPVGESEFTALSHVNLSISKGEFAGLVGPSGSGKTTLLNLVGALDNPSEGQINISGKDLGGNSDEASAKLRNEHIGFIFQSYNLLPVYTLFENVEFPLLLQHIPSAERKKMVMEALEWVGLSDKAQKKPSQISGGEAQRVAIARSIVKKPDIVLADEPTANLDSKNAYRIMDILQKLNRELGITFLFSSHDAKVIQYLERIIHLEDGKVIKDEIIEANEKVNA</sequence>
<dbReference type="PROSITE" id="PS00211">
    <property type="entry name" value="ABC_TRANSPORTER_1"/>
    <property type="match status" value="1"/>
</dbReference>
<evidence type="ECO:0000313" key="6">
    <source>
        <dbReference type="EMBL" id="PWJ44632.1"/>
    </source>
</evidence>
<dbReference type="InterPro" id="IPR017871">
    <property type="entry name" value="ABC_transporter-like_CS"/>
</dbReference>
<proteinExistence type="inferred from homology"/>
<dbReference type="InterPro" id="IPR003439">
    <property type="entry name" value="ABC_transporter-like_ATP-bd"/>
</dbReference>
<dbReference type="GO" id="GO:0098796">
    <property type="term" value="C:membrane protein complex"/>
    <property type="evidence" value="ECO:0007669"/>
    <property type="project" value="UniProtKB-ARBA"/>
</dbReference>
<protein>
    <submittedName>
        <fullName evidence="6">Putative ABC transport system ATP-binding protein</fullName>
    </submittedName>
</protein>
<dbReference type="CDD" id="cd03255">
    <property type="entry name" value="ABC_MJ0796_LolCDE_FtsE"/>
    <property type="match status" value="1"/>
</dbReference>
<comment type="caution">
    <text evidence="6">The sequence shown here is derived from an EMBL/GenBank/DDBJ whole genome shotgun (WGS) entry which is preliminary data.</text>
</comment>
<dbReference type="PROSITE" id="PS50893">
    <property type="entry name" value="ABC_TRANSPORTER_2"/>
    <property type="match status" value="1"/>
</dbReference>
<evidence type="ECO:0000256" key="1">
    <source>
        <dbReference type="ARBA" id="ARBA00022448"/>
    </source>
</evidence>
<dbReference type="SUPFAM" id="SSF52540">
    <property type="entry name" value="P-loop containing nucleoside triphosphate hydrolases"/>
    <property type="match status" value="1"/>
</dbReference>
<feature type="domain" description="ABC transporter" evidence="5">
    <location>
        <begin position="7"/>
        <end position="238"/>
    </location>
</feature>
<keyword evidence="1" id="KW-0813">Transport</keyword>
<dbReference type="PANTHER" id="PTHR24220">
    <property type="entry name" value="IMPORT ATP-BINDING PROTEIN"/>
    <property type="match status" value="1"/>
</dbReference>
<evidence type="ECO:0000259" key="5">
    <source>
        <dbReference type="PROSITE" id="PS50893"/>
    </source>
</evidence>
<reference evidence="6 7" key="1">
    <citation type="submission" date="2018-03" db="EMBL/GenBank/DDBJ databases">
        <title>Genomic Encyclopedia of Archaeal and Bacterial Type Strains, Phase II (KMG-II): from individual species to whole genera.</title>
        <authorList>
            <person name="Goeker M."/>
        </authorList>
    </citation>
    <scope>NUCLEOTIDE SEQUENCE [LARGE SCALE GENOMIC DNA]</scope>
    <source>
        <strain evidence="6 7">DSM 28229</strain>
    </source>
</reference>
<dbReference type="InterPro" id="IPR027417">
    <property type="entry name" value="P-loop_NTPase"/>
</dbReference>
<accession>A0A315ZH01</accession>
<dbReference type="Proteomes" id="UP000245535">
    <property type="component" value="Unassembled WGS sequence"/>
</dbReference>
<name>A0A315ZH01_SEDFL</name>
<evidence type="ECO:0000256" key="3">
    <source>
        <dbReference type="ARBA" id="ARBA00022840"/>
    </source>
</evidence>
<evidence type="ECO:0000313" key="7">
    <source>
        <dbReference type="Proteomes" id="UP000245535"/>
    </source>
</evidence>
<dbReference type="GO" id="GO:0005524">
    <property type="term" value="F:ATP binding"/>
    <property type="evidence" value="ECO:0007669"/>
    <property type="project" value="UniProtKB-KW"/>
</dbReference>
<comment type="similarity">
    <text evidence="4">Belongs to the ABC transporter superfamily. Macrolide exporter (TC 3.A.1.122) family.</text>
</comment>
<dbReference type="GO" id="GO:0016887">
    <property type="term" value="F:ATP hydrolysis activity"/>
    <property type="evidence" value="ECO:0007669"/>
    <property type="project" value="InterPro"/>
</dbReference>
<evidence type="ECO:0000256" key="2">
    <source>
        <dbReference type="ARBA" id="ARBA00022741"/>
    </source>
</evidence>
<keyword evidence="2" id="KW-0547">Nucleotide-binding</keyword>
<keyword evidence="3 6" id="KW-0067">ATP-binding</keyword>
<dbReference type="InterPro" id="IPR003593">
    <property type="entry name" value="AAA+_ATPase"/>
</dbReference>
<dbReference type="Pfam" id="PF00005">
    <property type="entry name" value="ABC_tran"/>
    <property type="match status" value="1"/>
</dbReference>
<dbReference type="InterPro" id="IPR015854">
    <property type="entry name" value="ABC_transpr_LolD-like"/>
</dbReference>
<organism evidence="6 7">
    <name type="scientific">Sediminitomix flava</name>
    <dbReference type="NCBI Taxonomy" id="379075"/>
    <lineage>
        <taxon>Bacteria</taxon>
        <taxon>Pseudomonadati</taxon>
        <taxon>Bacteroidota</taxon>
        <taxon>Cytophagia</taxon>
        <taxon>Cytophagales</taxon>
        <taxon>Flammeovirgaceae</taxon>
        <taxon>Sediminitomix</taxon>
    </lineage>
</organism>